<dbReference type="PANTHER" id="PTHR13976">
    <property type="entry name" value="HETEROGENEOUS NUCLEAR RIBONUCLEOPROTEIN-RELATED"/>
    <property type="match status" value="1"/>
</dbReference>
<keyword evidence="2 3" id="KW-0694">RNA-binding</keyword>
<dbReference type="SMART" id="SM00360">
    <property type="entry name" value="RRM"/>
    <property type="match status" value="1"/>
</dbReference>
<evidence type="ECO:0000256" key="1">
    <source>
        <dbReference type="ARBA" id="ARBA00022737"/>
    </source>
</evidence>
<reference evidence="5 6" key="1">
    <citation type="submission" date="2024-02" db="EMBL/GenBank/DDBJ databases">
        <authorList>
            <person name="Chen Y."/>
            <person name="Shah S."/>
            <person name="Dougan E. K."/>
            <person name="Thang M."/>
            <person name="Chan C."/>
        </authorList>
    </citation>
    <scope>NUCLEOTIDE SEQUENCE [LARGE SCALE GENOMIC DNA]</scope>
</reference>
<organism evidence="5 6">
    <name type="scientific">Durusdinium trenchii</name>
    <dbReference type="NCBI Taxonomy" id="1381693"/>
    <lineage>
        <taxon>Eukaryota</taxon>
        <taxon>Sar</taxon>
        <taxon>Alveolata</taxon>
        <taxon>Dinophyceae</taxon>
        <taxon>Suessiales</taxon>
        <taxon>Symbiodiniaceae</taxon>
        <taxon>Durusdinium</taxon>
    </lineage>
</organism>
<evidence type="ECO:0000313" key="5">
    <source>
        <dbReference type="EMBL" id="CAK9080903.1"/>
    </source>
</evidence>
<sequence length="259" mass="27732">MTKTFQDFPGAGYLRLRGLPFSAGPAEVTEFFAEFGVLEDNVILGTTVDGRSSGEAWVQFVDTSSAEEAKRQKDRQLIGGRYIEIFGSSHEDSSKQSRGGFGGFGGGGFGGKGMGKSMGPPSGGLSLAQSALSAMGMTPMAKDTESYAYAAGGGSAYLRLRGLPFSASTSDVATFFAEYGVSEDQVILGSEGRRLVNHTSAMTTELRDPYADHTRSDFMISTEAERKLLHGFNMFQLPSINQEIIYRSDDLFPGCLNIA</sequence>
<dbReference type="PROSITE" id="PS50102">
    <property type="entry name" value="RRM"/>
    <property type="match status" value="1"/>
</dbReference>
<dbReference type="EMBL" id="CAXAMN010023795">
    <property type="protein sequence ID" value="CAK9080903.1"/>
    <property type="molecule type" value="Genomic_DNA"/>
</dbReference>
<evidence type="ECO:0000259" key="4">
    <source>
        <dbReference type="PROSITE" id="PS50102"/>
    </source>
</evidence>
<dbReference type="InterPro" id="IPR050666">
    <property type="entry name" value="ESRP"/>
</dbReference>
<protein>
    <recommendedName>
        <fullName evidence="4">RRM domain-containing protein</fullName>
    </recommendedName>
</protein>
<evidence type="ECO:0000313" key="6">
    <source>
        <dbReference type="Proteomes" id="UP001642484"/>
    </source>
</evidence>
<keyword evidence="6" id="KW-1185">Reference proteome</keyword>
<accession>A0ABP0PZZ4</accession>
<dbReference type="Gene3D" id="3.30.70.330">
    <property type="match status" value="2"/>
</dbReference>
<dbReference type="InterPro" id="IPR035979">
    <property type="entry name" value="RBD_domain_sf"/>
</dbReference>
<proteinExistence type="predicted"/>
<dbReference type="Proteomes" id="UP001642484">
    <property type="component" value="Unassembled WGS sequence"/>
</dbReference>
<keyword evidence="1" id="KW-0677">Repeat</keyword>
<evidence type="ECO:0000256" key="3">
    <source>
        <dbReference type="PROSITE-ProRule" id="PRU00176"/>
    </source>
</evidence>
<dbReference type="SUPFAM" id="SSF54928">
    <property type="entry name" value="RNA-binding domain, RBD"/>
    <property type="match status" value="2"/>
</dbReference>
<feature type="domain" description="RRM" evidence="4">
    <location>
        <begin position="12"/>
        <end position="90"/>
    </location>
</feature>
<gene>
    <name evidence="5" type="ORF">CCMP2556_LOCUS39643</name>
</gene>
<comment type="caution">
    <text evidence="5">The sequence shown here is derived from an EMBL/GenBank/DDBJ whole genome shotgun (WGS) entry which is preliminary data.</text>
</comment>
<name>A0ABP0PZZ4_9DINO</name>
<dbReference type="Pfam" id="PF00076">
    <property type="entry name" value="RRM_1"/>
    <property type="match status" value="1"/>
</dbReference>
<evidence type="ECO:0000256" key="2">
    <source>
        <dbReference type="ARBA" id="ARBA00022884"/>
    </source>
</evidence>
<dbReference type="InterPro" id="IPR000504">
    <property type="entry name" value="RRM_dom"/>
</dbReference>
<dbReference type="InterPro" id="IPR012677">
    <property type="entry name" value="Nucleotide-bd_a/b_plait_sf"/>
</dbReference>